<gene>
    <name evidence="2" type="primary">LOC103341313</name>
</gene>
<evidence type="ECO:0000313" key="2">
    <source>
        <dbReference type="RefSeq" id="XP_008243042.1"/>
    </source>
</evidence>
<name>A0ABM0PQP7_PRUMU</name>
<reference evidence="2" key="2">
    <citation type="submission" date="2025-08" db="UniProtKB">
        <authorList>
            <consortium name="RefSeq"/>
        </authorList>
    </citation>
    <scope>IDENTIFICATION</scope>
</reference>
<evidence type="ECO:0000313" key="1">
    <source>
        <dbReference type="Proteomes" id="UP000694861"/>
    </source>
</evidence>
<dbReference type="Proteomes" id="UP000694861">
    <property type="component" value="Linkage group LG8"/>
</dbReference>
<reference evidence="1" key="1">
    <citation type="journal article" date="2012" name="Nat. Commun.">
        <title>The genome of Prunus mume.</title>
        <authorList>
            <person name="Zhang Q."/>
            <person name="Chen W."/>
            <person name="Sun L."/>
            <person name="Zhao F."/>
            <person name="Huang B."/>
            <person name="Yang W."/>
            <person name="Tao Y."/>
            <person name="Wang J."/>
            <person name="Yuan Z."/>
            <person name="Fan G."/>
            <person name="Xing Z."/>
            <person name="Han C."/>
            <person name="Pan H."/>
            <person name="Zhong X."/>
            <person name="Shi W."/>
            <person name="Liang X."/>
            <person name="Du D."/>
            <person name="Sun F."/>
            <person name="Xu Z."/>
            <person name="Hao R."/>
            <person name="Lv T."/>
            <person name="Lv Y."/>
            <person name="Zheng Z."/>
            <person name="Sun M."/>
            <person name="Luo L."/>
            <person name="Cai M."/>
            <person name="Gao Y."/>
            <person name="Wang J."/>
            <person name="Yin Y."/>
            <person name="Xu X."/>
            <person name="Cheng T."/>
            <person name="Wang J."/>
        </authorList>
    </citation>
    <scope>NUCLEOTIDE SEQUENCE [LARGE SCALE GENOMIC DNA]</scope>
</reference>
<sequence>MAKENESASQATVNGDNALTRSTMSSIGIGRGCVLLRETHGECTRYRWCCPHSWRDDRLVLIMSLLGATEEPLGLSYSNRSYLMWRQWVTHCLSLPALQVAPQHRDKYDFFALQAPKYSKEFFMGSWTHPICNLGLILLTFSYHKLR</sequence>
<proteinExistence type="predicted"/>
<accession>A0ABM0PQP7</accession>
<dbReference type="GeneID" id="103341313"/>
<keyword evidence="1" id="KW-1185">Reference proteome</keyword>
<protein>
    <submittedName>
        <fullName evidence="2">Uncharacterized protein LOC103341313 isoform X1</fullName>
    </submittedName>
</protein>
<organism evidence="1 2">
    <name type="scientific">Prunus mume</name>
    <name type="common">Japanese apricot</name>
    <name type="synonym">Armeniaca mume</name>
    <dbReference type="NCBI Taxonomy" id="102107"/>
    <lineage>
        <taxon>Eukaryota</taxon>
        <taxon>Viridiplantae</taxon>
        <taxon>Streptophyta</taxon>
        <taxon>Embryophyta</taxon>
        <taxon>Tracheophyta</taxon>
        <taxon>Spermatophyta</taxon>
        <taxon>Magnoliopsida</taxon>
        <taxon>eudicotyledons</taxon>
        <taxon>Gunneridae</taxon>
        <taxon>Pentapetalae</taxon>
        <taxon>rosids</taxon>
        <taxon>fabids</taxon>
        <taxon>Rosales</taxon>
        <taxon>Rosaceae</taxon>
        <taxon>Amygdaloideae</taxon>
        <taxon>Amygdaleae</taxon>
        <taxon>Prunus</taxon>
    </lineage>
</organism>
<dbReference type="RefSeq" id="XP_008243042.1">
    <property type="nucleotide sequence ID" value="XM_008244820.2"/>
</dbReference>